<dbReference type="GO" id="GO:0008270">
    <property type="term" value="F:zinc ion binding"/>
    <property type="evidence" value="ECO:0007669"/>
    <property type="project" value="InterPro"/>
</dbReference>
<evidence type="ECO:0000256" key="2">
    <source>
        <dbReference type="SAM" id="MobiDB-lite"/>
    </source>
</evidence>
<dbReference type="Gene3D" id="4.10.240.10">
    <property type="entry name" value="Zn(2)-C6 fungal-type DNA-binding domain"/>
    <property type="match status" value="1"/>
</dbReference>
<comment type="caution">
    <text evidence="4">The sequence shown here is derived from an EMBL/GenBank/DDBJ whole genome shotgun (WGS) entry which is preliminary data.</text>
</comment>
<dbReference type="PANTHER" id="PTHR47784">
    <property type="entry name" value="STEROL UPTAKE CONTROL PROTEIN 2"/>
    <property type="match status" value="1"/>
</dbReference>
<keyword evidence="1" id="KW-0539">Nucleus</keyword>
<dbReference type="Pfam" id="PF00172">
    <property type="entry name" value="Zn_clus"/>
    <property type="match status" value="1"/>
</dbReference>
<feature type="domain" description="Zn(2)-C6 fungal-type" evidence="3">
    <location>
        <begin position="129"/>
        <end position="159"/>
    </location>
</feature>
<dbReference type="OrthoDB" id="416217at2759"/>
<sequence length="576" mass="63100">MAPNLDTYGSLEDDALISTENLFDERLPSDDFILDVDEEQLLATELSTPFTSSSVDTGSDGVINVGSSGLVPRNACNRSVWGGTPTVDASHNTKQHAIHHTSSGVRTHPDNATNTSDRKRRGHTKSRLGCVNCKRRKIKCQETWPQCANCVKRAVSCHYPTAFNQTQHARIVSELLSSPRNLVQLPSTPTQYTANDMRLFHHFLVAAHPCVPRAFEPVWVKDVPTFSHHYDYLMHAILALSGSHIAQLGDDSQTDIALSYRQSAIKGLNKAFSKWPLPAAEAHVTLATSFLLAYQSGYMSDGFIDHMLSLRGCNLLTVTIRAQGLDGVFTAERNLHDLSLELRLQNFPIMDQGLLRDALSSLYAVAPLLTAGTTASIEKTMYNNLVDSIRPLILSPTSLHPSSDSDILIPFGILPEVASLLSPSPGADSPSTSASASASVLQIQTHDPIIAYQALHSSFAILLTCPLPQFQAFFSPSNRLAQILMSHYAAIRFIHTPLSAPEAAMNVPVKGMVEWCETIIGLVKDDQMREWTRYVKWPAMIVKGMRKCLDGKRGVTLGDLYEALVRDPRGFGGGGE</sequence>
<dbReference type="CDD" id="cd00067">
    <property type="entry name" value="GAL4"/>
    <property type="match status" value="1"/>
</dbReference>
<proteinExistence type="predicted"/>
<dbReference type="EMBL" id="ML993860">
    <property type="protein sequence ID" value="KAF2205186.1"/>
    <property type="molecule type" value="Genomic_DNA"/>
</dbReference>
<dbReference type="PANTHER" id="PTHR47784:SF7">
    <property type="entry name" value="ZN(II)2CYS6 TRANSCRIPTION FACTOR (EUROFUNG)"/>
    <property type="match status" value="1"/>
</dbReference>
<name>A0A9P4JTB3_9PLEO</name>
<dbReference type="SUPFAM" id="SSF57701">
    <property type="entry name" value="Zn2/Cys6 DNA-binding domain"/>
    <property type="match status" value="1"/>
</dbReference>
<organism evidence="4 5">
    <name type="scientific">Delitschia confertaspora ATCC 74209</name>
    <dbReference type="NCBI Taxonomy" id="1513339"/>
    <lineage>
        <taxon>Eukaryota</taxon>
        <taxon>Fungi</taxon>
        <taxon>Dikarya</taxon>
        <taxon>Ascomycota</taxon>
        <taxon>Pezizomycotina</taxon>
        <taxon>Dothideomycetes</taxon>
        <taxon>Pleosporomycetidae</taxon>
        <taxon>Pleosporales</taxon>
        <taxon>Delitschiaceae</taxon>
        <taxon>Delitschia</taxon>
    </lineage>
</organism>
<dbReference type="InterPro" id="IPR001138">
    <property type="entry name" value="Zn2Cys6_DnaBD"/>
</dbReference>
<feature type="compositionally biased region" description="Polar residues" evidence="2">
    <location>
        <begin position="100"/>
        <end position="115"/>
    </location>
</feature>
<accession>A0A9P4JTB3</accession>
<dbReference type="Pfam" id="PF11951">
    <property type="entry name" value="Fungal_trans_2"/>
    <property type="match status" value="1"/>
</dbReference>
<feature type="region of interest" description="Disordered" evidence="2">
    <location>
        <begin position="85"/>
        <end position="124"/>
    </location>
</feature>
<dbReference type="InterPro" id="IPR036864">
    <property type="entry name" value="Zn2-C6_fun-type_DNA-bd_sf"/>
</dbReference>
<dbReference type="InterPro" id="IPR021858">
    <property type="entry name" value="Fun_TF"/>
</dbReference>
<evidence type="ECO:0000313" key="4">
    <source>
        <dbReference type="EMBL" id="KAF2205186.1"/>
    </source>
</evidence>
<dbReference type="PROSITE" id="PS50048">
    <property type="entry name" value="ZN2_CY6_FUNGAL_2"/>
    <property type="match status" value="1"/>
</dbReference>
<dbReference type="AlphaFoldDB" id="A0A9P4JTB3"/>
<dbReference type="SMART" id="SM00066">
    <property type="entry name" value="GAL4"/>
    <property type="match status" value="1"/>
</dbReference>
<gene>
    <name evidence="4" type="ORF">GQ43DRAFT_468360</name>
</gene>
<evidence type="ECO:0000256" key="1">
    <source>
        <dbReference type="ARBA" id="ARBA00023242"/>
    </source>
</evidence>
<protein>
    <recommendedName>
        <fullName evidence="3">Zn(2)-C6 fungal-type domain-containing protein</fullName>
    </recommendedName>
</protein>
<dbReference type="Proteomes" id="UP000799536">
    <property type="component" value="Unassembled WGS sequence"/>
</dbReference>
<dbReference type="InterPro" id="IPR053157">
    <property type="entry name" value="Sterol_Uptake_Regulator"/>
</dbReference>
<keyword evidence="5" id="KW-1185">Reference proteome</keyword>
<reference evidence="4" key="1">
    <citation type="journal article" date="2020" name="Stud. Mycol.">
        <title>101 Dothideomycetes genomes: a test case for predicting lifestyles and emergence of pathogens.</title>
        <authorList>
            <person name="Haridas S."/>
            <person name="Albert R."/>
            <person name="Binder M."/>
            <person name="Bloem J."/>
            <person name="Labutti K."/>
            <person name="Salamov A."/>
            <person name="Andreopoulos B."/>
            <person name="Baker S."/>
            <person name="Barry K."/>
            <person name="Bills G."/>
            <person name="Bluhm B."/>
            <person name="Cannon C."/>
            <person name="Castanera R."/>
            <person name="Culley D."/>
            <person name="Daum C."/>
            <person name="Ezra D."/>
            <person name="Gonzalez J."/>
            <person name="Henrissat B."/>
            <person name="Kuo A."/>
            <person name="Liang C."/>
            <person name="Lipzen A."/>
            <person name="Lutzoni F."/>
            <person name="Magnuson J."/>
            <person name="Mondo S."/>
            <person name="Nolan M."/>
            <person name="Ohm R."/>
            <person name="Pangilinan J."/>
            <person name="Park H.-J."/>
            <person name="Ramirez L."/>
            <person name="Alfaro M."/>
            <person name="Sun H."/>
            <person name="Tritt A."/>
            <person name="Yoshinaga Y."/>
            <person name="Zwiers L.-H."/>
            <person name="Turgeon B."/>
            <person name="Goodwin S."/>
            <person name="Spatafora J."/>
            <person name="Crous P."/>
            <person name="Grigoriev I."/>
        </authorList>
    </citation>
    <scope>NUCLEOTIDE SEQUENCE</scope>
    <source>
        <strain evidence="4">ATCC 74209</strain>
    </source>
</reference>
<evidence type="ECO:0000259" key="3">
    <source>
        <dbReference type="PROSITE" id="PS50048"/>
    </source>
</evidence>
<dbReference type="PROSITE" id="PS00463">
    <property type="entry name" value="ZN2_CY6_FUNGAL_1"/>
    <property type="match status" value="1"/>
</dbReference>
<dbReference type="GO" id="GO:0001228">
    <property type="term" value="F:DNA-binding transcription activator activity, RNA polymerase II-specific"/>
    <property type="evidence" value="ECO:0007669"/>
    <property type="project" value="TreeGrafter"/>
</dbReference>
<evidence type="ECO:0000313" key="5">
    <source>
        <dbReference type="Proteomes" id="UP000799536"/>
    </source>
</evidence>